<dbReference type="PROSITE" id="PS51186">
    <property type="entry name" value="GNAT"/>
    <property type="match status" value="1"/>
</dbReference>
<sequence length="203" mass="22408">MASTTSDIILSLPSDIIVRRYRTSDAATLSKHGNNKNIWDRLRNRMPHPYTEENAKFWIDLSGSPESQRPTGTWNPETGAQGPQSPTQFVIVIAGEACGSIGLEFGDPVDIYFRCAEIGYWLGEEHWGKGVMSAVAPAFVEWAWQTFGILMRLNGEVAAGNVGSRRCLEKAGFKEEALKKQAFVKDGVIHDEVHLGMLRPGSS</sequence>
<dbReference type="GeneID" id="89921686"/>
<dbReference type="PANTHER" id="PTHR43328:SF1">
    <property type="entry name" value="N-ACETYLTRANSFERASE DOMAIN-CONTAINING PROTEIN"/>
    <property type="match status" value="1"/>
</dbReference>
<dbReference type="SUPFAM" id="SSF55729">
    <property type="entry name" value="Acyl-CoA N-acyltransferases (Nat)"/>
    <property type="match status" value="1"/>
</dbReference>
<evidence type="ECO:0000259" key="1">
    <source>
        <dbReference type="PROSITE" id="PS51186"/>
    </source>
</evidence>
<feature type="domain" description="N-acetyltransferase" evidence="1">
    <location>
        <begin position="45"/>
        <end position="202"/>
    </location>
</feature>
<accession>A0AAV9PS56</accession>
<dbReference type="GO" id="GO:0016747">
    <property type="term" value="F:acyltransferase activity, transferring groups other than amino-acyl groups"/>
    <property type="evidence" value="ECO:0007669"/>
    <property type="project" value="InterPro"/>
</dbReference>
<dbReference type="Pfam" id="PF13302">
    <property type="entry name" value="Acetyltransf_3"/>
    <property type="match status" value="1"/>
</dbReference>
<dbReference type="PANTHER" id="PTHR43328">
    <property type="entry name" value="ACETYLTRANSFERASE-RELATED"/>
    <property type="match status" value="1"/>
</dbReference>
<evidence type="ECO:0000313" key="2">
    <source>
        <dbReference type="EMBL" id="KAK5175198.1"/>
    </source>
</evidence>
<dbReference type="Gene3D" id="3.40.630.30">
    <property type="match status" value="1"/>
</dbReference>
<name>A0AAV9PS56_9PEZI</name>
<keyword evidence="3" id="KW-1185">Reference proteome</keyword>
<organism evidence="2 3">
    <name type="scientific">Saxophila tyrrhenica</name>
    <dbReference type="NCBI Taxonomy" id="1690608"/>
    <lineage>
        <taxon>Eukaryota</taxon>
        <taxon>Fungi</taxon>
        <taxon>Dikarya</taxon>
        <taxon>Ascomycota</taxon>
        <taxon>Pezizomycotina</taxon>
        <taxon>Dothideomycetes</taxon>
        <taxon>Dothideomycetidae</taxon>
        <taxon>Mycosphaerellales</taxon>
        <taxon>Extremaceae</taxon>
        <taxon>Saxophila</taxon>
    </lineage>
</organism>
<dbReference type="InterPro" id="IPR016181">
    <property type="entry name" value="Acyl_CoA_acyltransferase"/>
</dbReference>
<comment type="caution">
    <text evidence="2">The sequence shown here is derived from an EMBL/GenBank/DDBJ whole genome shotgun (WGS) entry which is preliminary data.</text>
</comment>
<dbReference type="AlphaFoldDB" id="A0AAV9PS56"/>
<gene>
    <name evidence="2" type="ORF">LTR77_000335</name>
</gene>
<dbReference type="EMBL" id="JAVRRT010000001">
    <property type="protein sequence ID" value="KAK5175198.1"/>
    <property type="molecule type" value="Genomic_DNA"/>
</dbReference>
<dbReference type="InterPro" id="IPR000182">
    <property type="entry name" value="GNAT_dom"/>
</dbReference>
<dbReference type="RefSeq" id="XP_064663836.1">
    <property type="nucleotide sequence ID" value="XM_064797602.1"/>
</dbReference>
<evidence type="ECO:0000313" key="3">
    <source>
        <dbReference type="Proteomes" id="UP001337655"/>
    </source>
</evidence>
<dbReference type="Proteomes" id="UP001337655">
    <property type="component" value="Unassembled WGS sequence"/>
</dbReference>
<reference evidence="2 3" key="1">
    <citation type="submission" date="2023-08" db="EMBL/GenBank/DDBJ databases">
        <title>Black Yeasts Isolated from many extreme environments.</title>
        <authorList>
            <person name="Coleine C."/>
            <person name="Stajich J.E."/>
            <person name="Selbmann L."/>
        </authorList>
    </citation>
    <scope>NUCLEOTIDE SEQUENCE [LARGE SCALE GENOMIC DNA]</scope>
    <source>
        <strain evidence="2 3">CCFEE 5935</strain>
    </source>
</reference>
<protein>
    <recommendedName>
        <fullName evidence="1">N-acetyltransferase domain-containing protein</fullName>
    </recommendedName>
</protein>
<proteinExistence type="predicted"/>